<reference evidence="13 27" key="2">
    <citation type="submission" date="2014-06" db="EMBL/GenBank/DDBJ databases">
        <title>Comparetive analysis of the highly pathogenic variant of pseudorabies virus strain ZJ01.</title>
        <authorList>
            <person name="Gu Z."/>
            <person name="Dong J."/>
            <person name="Sun H."/>
            <person name="Yang W."/>
            <person name="Hou C."/>
            <person name="Bai J."/>
            <person name="Jiang P."/>
        </authorList>
    </citation>
    <scope>NUCLEOTIDE SEQUENCE [LARGE SCALE GENOMIC DNA]</scope>
    <source>
        <strain evidence="13">ZJ01</strain>
    </source>
</reference>
<reference evidence="18" key="4">
    <citation type="submission" date="2014-12" db="EMBL/GenBank/DDBJ databases">
        <authorList>
            <person name="Zhang Q."/>
            <person name="Liu F."/>
            <person name="Zheng H."/>
            <person name="Tong W."/>
            <person name="Liang C."/>
            <person name="Tong G."/>
        </authorList>
    </citation>
    <scope>NUCLEOTIDE SEQUENCE</scope>
    <source>
        <strain evidence="18">JS-2012</strain>
    </source>
</reference>
<dbReference type="Proteomes" id="UP000142350">
    <property type="component" value="Segment"/>
</dbReference>
<dbReference type="EMBL" id="KU360259">
    <property type="protein sequence ID" value="AMO42765.1"/>
    <property type="molecule type" value="Genomic_DNA"/>
</dbReference>
<keyword evidence="8 11" id="KW-0472">Membrane</keyword>
<keyword evidence="3 11" id="KW-0920">Virion tegument</keyword>
<comment type="caution">
    <text evidence="11">Lacks conserved residue(s) required for the propagation of feature annotation.</text>
</comment>
<reference evidence="23" key="14">
    <citation type="submission" date="2019-03" db="EMBL/GenBank/DDBJ databases">
        <title>Genome Sequencing and Analysis of Chinese Clinical Isolates of Pseudorabies virus from 2012 to 2017.</title>
        <authorList>
            <person name="Hu R."/>
            <person name="Liu Q."/>
            <person name="Xu S."/>
            <person name="Song W."/>
            <person name="Peng Z."/>
            <person name="Xu Z."/>
            <person name="Wu B."/>
        </authorList>
    </citation>
    <scope>NUCLEOTIDE SEQUENCE</scope>
    <source>
        <strain evidence="23">AnH1/CHN2015</strain>
    </source>
</reference>
<dbReference type="GO" id="GO:0044178">
    <property type="term" value="C:host cell Golgi membrane"/>
    <property type="evidence" value="ECO:0007669"/>
    <property type="project" value="UniProtKB-SubCell"/>
</dbReference>
<dbReference type="Proteomes" id="UP000113972">
    <property type="component" value="Segment"/>
</dbReference>
<evidence type="ECO:0000313" key="13">
    <source>
        <dbReference type="EMBL" id="AJD79529.1"/>
    </source>
</evidence>
<evidence type="ECO:0000313" key="24">
    <source>
        <dbReference type="Proteomes" id="UP000102606"/>
    </source>
</evidence>
<dbReference type="EMBL" id="KM189912">
    <property type="protein sequence ID" value="AKG94010.1"/>
    <property type="molecule type" value="Genomic_DNA"/>
</dbReference>
<evidence type="ECO:0000313" key="31">
    <source>
        <dbReference type="Proteomes" id="UP000150587"/>
    </source>
</evidence>
<evidence type="ECO:0000313" key="30">
    <source>
        <dbReference type="Proteomes" id="UP000144334"/>
    </source>
</evidence>
<dbReference type="EMBL" id="KM061380">
    <property type="protein sequence ID" value="AJD79529.1"/>
    <property type="molecule type" value="Genomic_DNA"/>
</dbReference>
<reference evidence="19" key="7">
    <citation type="submission" date="2015-01" db="EMBL/GenBank/DDBJ databases">
        <authorList>
            <person name="Xiang T."/>
            <person name="Song Y."/>
            <person name="Huang L."/>
            <person name="Wang B."/>
            <person name="Wu P."/>
        </authorList>
    </citation>
    <scope>NUCLEOTIDE SEQUENCE</scope>
    <source>
        <strain evidence="19">HN1201</strain>
    </source>
</reference>
<comment type="PTM">
    <text evidence="11">Myristoylation and palmitoylation (probably on one or more of the nearby cysteines at the N-terminus) enable membrane-binding and Golgi apparatus-specific targeting and are essential for efficient packaging.</text>
</comment>
<evidence type="ECO:0000313" key="23">
    <source>
        <dbReference type="EMBL" id="QGL40186.1"/>
    </source>
</evidence>
<evidence type="ECO:0000256" key="9">
    <source>
        <dbReference type="ARBA" id="ARBA00023139"/>
    </source>
</evidence>
<evidence type="ECO:0000313" key="27">
    <source>
        <dbReference type="Proteomes" id="UP000119561"/>
    </source>
</evidence>
<keyword evidence="6 11" id="KW-0946">Virion</keyword>
<dbReference type="GO" id="GO:0046760">
    <property type="term" value="P:viral budding from Golgi membrane"/>
    <property type="evidence" value="ECO:0007669"/>
    <property type="project" value="UniProtKB-UniRule"/>
</dbReference>
<reference evidence="17 31" key="10">
    <citation type="journal article" date="2016" name="Genome Announc.">
        <title>Complete Genome Sequence of Novel Pseudorabies Virus Strain HNB Isolated in China.</title>
        <authorList>
            <person name="Yu T."/>
            <person name="Chen F."/>
            <person name="Ku X."/>
            <person name="Zhu Y."/>
            <person name="Ma H."/>
            <person name="Li S."/>
            <person name="He Q."/>
        </authorList>
    </citation>
    <scope>NUCLEOTIDE SEQUENCE [LARGE SCALE GENOMIC DNA]</scope>
    <source>
        <strain evidence="17">HNB</strain>
    </source>
</reference>
<reference evidence="12 29" key="1">
    <citation type="journal article" date="2014" name="Vet. Microbiol.">
        <title>Pathogenicity and genomic characterization of a pseudorabies virus variant isolated from Bartha-K61-vaccinated swine population in China.</title>
        <authorList>
            <person name="Luo Y."/>
            <person name="Li N."/>
            <person name="Cong X."/>
            <person name="Wang C.H."/>
            <person name="Du M."/>
            <person name="Li L."/>
            <person name="Zhao B."/>
            <person name="Yuan J."/>
            <person name="Liu D.D."/>
            <person name="Li S."/>
            <person name="Li Y."/>
            <person name="Sun Y."/>
            <person name="Qiu H.J."/>
        </authorList>
    </citation>
    <scope>NUCLEOTIDE SEQUENCE [LARGE SCALE GENOMIC DNA]</scope>
    <source>
        <strain evidence="12">TJ</strain>
    </source>
</reference>
<dbReference type="Proteomes" id="UP000150587">
    <property type="component" value="Genome"/>
</dbReference>
<proteinExistence type="inferred from homology"/>
<evidence type="ECO:0000256" key="2">
    <source>
        <dbReference type="ARBA" id="ARBA00022553"/>
    </source>
</evidence>
<evidence type="ECO:0000256" key="7">
    <source>
        <dbReference type="ARBA" id="ARBA00022870"/>
    </source>
</evidence>
<dbReference type="EMBL" id="KM189914">
    <property type="protein sequence ID" value="AKG94143.1"/>
    <property type="molecule type" value="Genomic_DNA"/>
</dbReference>
<evidence type="ECO:0000313" key="18">
    <source>
        <dbReference type="EMBL" id="AKP23855.1"/>
    </source>
</evidence>
<dbReference type="EMBL" id="MK618718">
    <property type="protein sequence ID" value="QGL40186.1"/>
    <property type="molecule type" value="Genomic_DNA"/>
</dbReference>
<evidence type="ECO:0000313" key="33">
    <source>
        <dbReference type="Proteomes" id="UP000157067"/>
    </source>
</evidence>
<dbReference type="EMBL" id="KU057086">
    <property type="protein sequence ID" value="ANR01160.1"/>
    <property type="molecule type" value="Genomic_DNA"/>
</dbReference>
<dbReference type="GO" id="GO:0019033">
    <property type="term" value="C:viral tegument"/>
    <property type="evidence" value="ECO:0007669"/>
    <property type="project" value="UniProtKB-SubCell"/>
</dbReference>
<reference evidence="16 28" key="13">
    <citation type="journal article" date="2016" name="Virus Genes">
        <title>Growth characteristics and complete genomic sequence analysis of a novel pseudorabies virus in China.</title>
        <authorList>
            <person name="Yu T."/>
            <person name="Chen F."/>
            <person name="Ku X."/>
            <person name="Fan J."/>
            <person name="Zhu Y."/>
            <person name="Ma H."/>
            <person name="Li S."/>
            <person name="Wu B."/>
            <person name="He Q."/>
        </authorList>
    </citation>
    <scope>NUCLEOTIDE SEQUENCE [LARGE SCALE GENOMIC DNA]</scope>
    <source>
        <strain evidence="16">Fa</strain>
    </source>
</reference>
<dbReference type="EMBL" id="KJ789182">
    <property type="protein sequence ID" value="AIT55786.1"/>
    <property type="molecule type" value="Genomic_DNA"/>
</dbReference>
<dbReference type="EMBL" id="KP257591">
    <property type="protein sequence ID" value="AKP23855.1"/>
    <property type="molecule type" value="Genomic_DNA"/>
</dbReference>
<evidence type="ECO:0000313" key="32">
    <source>
        <dbReference type="Proteomes" id="UP000154438"/>
    </source>
</evidence>
<evidence type="ECO:0000313" key="14">
    <source>
        <dbReference type="EMBL" id="AJW72280.1"/>
    </source>
</evidence>
<keyword evidence="4 11" id="KW-0519">Myristate</keyword>
<feature type="lipid moiety-binding region" description="N-myristoyl glycine; by host" evidence="11">
    <location>
        <position position="2"/>
    </location>
</feature>
<dbReference type="Proteomes" id="UP000104419">
    <property type="component" value="Segment"/>
</dbReference>
<evidence type="ECO:0000256" key="10">
    <source>
        <dbReference type="ARBA" id="ARBA00023288"/>
    </source>
</evidence>
<keyword evidence="10 11" id="KW-0449">Lipoprotein</keyword>
<dbReference type="Proteomes" id="UP000144334">
    <property type="component" value="Segment"/>
</dbReference>
<evidence type="ECO:0000313" key="19">
    <source>
        <dbReference type="EMBL" id="ALT14267.1"/>
    </source>
</evidence>
<keyword evidence="7 11" id="KW-1043">Host membrane</keyword>
<reference evidence="15" key="3">
    <citation type="submission" date="2014-07" db="EMBL/GenBank/DDBJ databases">
        <authorList>
            <person name="Zhang J.E."/>
            <person name="Yang H."/>
            <person name="Guo J."/>
            <person name="Deng Z."/>
            <person name="Luo H."/>
            <person name="Luo M."/>
            <person name="Zhao B."/>
        </authorList>
    </citation>
    <scope>NUCLEOTIDE SEQUENCE</scope>
    <source>
        <strain evidence="15">HNX</strain>
    </source>
</reference>
<evidence type="ECO:0000313" key="16">
    <source>
        <dbReference type="EMBL" id="AKG94077.1"/>
    </source>
</evidence>
<dbReference type="EMBL" id="KT824771">
    <property type="protein sequence ID" value="AML81227.1"/>
    <property type="molecule type" value="Genomic_DNA"/>
</dbReference>
<evidence type="ECO:0000313" key="20">
    <source>
        <dbReference type="EMBL" id="AML81227.1"/>
    </source>
</evidence>
<evidence type="ECO:0000313" key="22">
    <source>
        <dbReference type="EMBL" id="ANR01160.1"/>
    </source>
</evidence>
<keyword evidence="1 11" id="KW-1032">Host cell membrane</keyword>
<comment type="subcellular location">
    <subcellularLocation>
        <location evidence="11">Virion tegument</location>
    </subcellularLocation>
    <subcellularLocation>
        <location evidence="11">Virion membrane</location>
        <topology evidence="11">Lipid-anchor</topology>
    </subcellularLocation>
    <subcellularLocation>
        <location evidence="11">Host cell membrane</location>
        <topology evidence="11">Lipid-anchor</topology>
        <orientation evidence="11">Cytoplasmic side</orientation>
    </subcellularLocation>
    <subcellularLocation>
        <location evidence="11">Host Golgi apparatus membrane</location>
        <topology evidence="11">Lipid-anchor</topology>
        <orientation evidence="11">Cytoplasmic side</orientation>
    </subcellularLocation>
    <text evidence="11">Virion membrane-associated tegument protein. Associates with host membrane lipids rafts. During virion morphogenesis, this protein probably accumulates in the endosomes and trans-Golgi where secondary envelopment occurs. It is probably transported to the cell surface from where it is endocytosed and directed to the trans-Golgi network (TGN).</text>
</comment>
<evidence type="ECO:0000256" key="5">
    <source>
        <dbReference type="ARBA" id="ARBA00022812"/>
    </source>
</evidence>
<reference evidence="19 32" key="11">
    <citation type="journal article" date="2016" name="Genome Announc.">
        <title>Complete Genome Sequence of a Variant Pseudorabies Virus Strain Isolated in Central China.</title>
        <authorList>
            <person name="Xiang S."/>
            <person name="Zhou Z."/>
            <person name="Hu X."/>
            <person name="Li Y."/>
            <person name="Zhang C."/>
            <person name="Wang J."/>
            <person name="Li X."/>
            <person name="Tan F."/>
            <person name="Tian K."/>
        </authorList>
    </citation>
    <scope>NUCLEOTIDE SEQUENCE [LARGE SCALE GENOMIC DNA]</scope>
    <source>
        <strain evidence="19">HN1201</strain>
    </source>
</reference>
<dbReference type="GO" id="GO:0055036">
    <property type="term" value="C:virion membrane"/>
    <property type="evidence" value="ECO:0007669"/>
    <property type="project" value="UniProtKB-SubCell"/>
</dbReference>
<evidence type="ECO:0000256" key="3">
    <source>
        <dbReference type="ARBA" id="ARBA00022580"/>
    </source>
</evidence>
<dbReference type="EMBL" id="KP722022">
    <property type="protein sequence ID" value="ALT14267.1"/>
    <property type="molecule type" value="Genomic_DNA"/>
</dbReference>
<evidence type="ECO:0000313" key="12">
    <source>
        <dbReference type="EMBL" id="AIT55786.1"/>
    </source>
</evidence>
<evidence type="ECO:0000256" key="8">
    <source>
        <dbReference type="ARBA" id="ARBA00023136"/>
    </source>
</evidence>
<sequence length="63" mass="6974">MGQCCCRFSSNRVVTSSGDVLTFDADAFEDFELEPMVGEPGPVRPKAPYRVSRGNLREASRAY</sequence>
<organism evidence="12 29">
    <name type="scientific">Suid herpesvirus 1</name>
    <name type="common">SuHV-1</name>
    <name type="synonym">Pseudorabies virus</name>
    <dbReference type="NCBI Taxonomy" id="10345"/>
    <lineage>
        <taxon>Viruses</taxon>
        <taxon>Duplodnaviria</taxon>
        <taxon>Heunggongvirae</taxon>
        <taxon>Peploviricota</taxon>
        <taxon>Herviviricetes</taxon>
        <taxon>Herpesvirales</taxon>
        <taxon>Orthoherpesviridae</taxon>
        <taxon>Alphaherpesvirinae</taxon>
        <taxon>Varicellovirus</taxon>
        <taxon>Varicellovirus suidalpha1</taxon>
    </lineage>
</organism>
<feature type="initiator methionine" description="Removed; by host" evidence="11">
    <location>
        <position position="1"/>
    </location>
</feature>
<dbReference type="HAMAP" id="MF_04040">
    <property type="entry name" value="HSV_CEP3_alphahv"/>
    <property type="match status" value="1"/>
</dbReference>
<dbReference type="Proteomes" id="UP000157067">
    <property type="component" value="Segment"/>
</dbReference>
<evidence type="ECO:0000313" key="26">
    <source>
        <dbReference type="Proteomes" id="UP000113972"/>
    </source>
</evidence>
<reference evidence="22" key="8">
    <citation type="submission" date="2015-11" db="EMBL/GenBank/DDBJ databases">
        <title>The recently emergent PRV strain isolated from a Bartha-K61-vaccinated piglet in China.</title>
        <authorList>
            <person name="Ge X."/>
            <person name="Li M."/>
            <person name="Zhou L."/>
            <person name="Guo X."/>
            <person name="Yang H."/>
        </authorList>
    </citation>
    <scope>NUCLEOTIDE SEQUENCE</scope>
    <source>
        <strain evidence="22">HB1201</strain>
    </source>
</reference>
<dbReference type="Proteomes" id="UP000102606">
    <property type="component" value="Segment"/>
</dbReference>
<dbReference type="Proteomes" id="UP000128799">
    <property type="component" value="Segment"/>
</dbReference>
<dbReference type="Proteomes" id="UP000154438">
    <property type="component" value="Segment"/>
</dbReference>
<name>A0A097I4K2_SUHV</name>
<evidence type="ECO:0000256" key="11">
    <source>
        <dbReference type="HAMAP-Rule" id="MF_04040"/>
    </source>
</evidence>
<feature type="region of interest" description="Asp/Glu-rich (acidic)" evidence="11">
    <location>
        <begin position="32"/>
        <end position="38"/>
    </location>
</feature>
<keyword evidence="9 11" id="KW-0564">Palmitate</keyword>
<dbReference type="InterPro" id="IPR024351">
    <property type="entry name" value="Tegument_UL11_Herpesvir"/>
</dbReference>
<evidence type="ECO:0000313" key="25">
    <source>
        <dbReference type="Proteomes" id="UP000104419"/>
    </source>
</evidence>
<accession>A0A097I4K2</accession>
<comment type="subunit">
    <text evidence="11">Interacts with cytoplasmic envelopment protein 2; this interaction is essential for the proper localization of each protein to the assembly complex and thus for the production of infectious virus.</text>
</comment>
<evidence type="ECO:0000313" key="28">
    <source>
        <dbReference type="Proteomes" id="UP000128799"/>
    </source>
</evidence>
<reference evidence="21 33" key="9">
    <citation type="submission" date="2015-12" db="EMBL/GenBank/DDBJ databases">
        <title>Mink Infection with Highly Pathogenic Pseudorabies Virus, Northern China, 2014.</title>
        <authorList>
            <person name="Liu H."/>
            <person name="Hu B."/>
            <person name="Li X.-T."/>
            <person name="Zhang L."/>
            <person name="Xue X.-H."/>
            <person name="Lv S."/>
            <person name="Lu R.-G."/>
            <person name="Shi N."/>
            <person name="Zhang H.-L."/>
            <person name="Zhao J.-J."/>
            <person name="Bai X."/>
            <person name="Yan X.-J."/>
        </authorList>
    </citation>
    <scope>NUCLEOTIDE SEQUENCE [LARGE SCALE GENOMIC DNA]</scope>
    <source>
        <strain evidence="21">DL14/08</strain>
    </source>
</reference>
<dbReference type="Pfam" id="PF11094">
    <property type="entry name" value="UL11"/>
    <property type="match status" value="1"/>
</dbReference>
<comment type="similarity">
    <text evidence="11">Belongs to the herpesviridae cytoplasmic envelopment protein 3 family.</text>
</comment>
<dbReference type="GO" id="GO:0020002">
    <property type="term" value="C:host cell plasma membrane"/>
    <property type="evidence" value="ECO:0007669"/>
    <property type="project" value="UniProtKB-SubCell"/>
</dbReference>
<dbReference type="Proteomes" id="UP000119561">
    <property type="component" value="Segment"/>
</dbReference>
<evidence type="ECO:0000313" key="17">
    <source>
        <dbReference type="EMBL" id="AKG94143.1"/>
    </source>
</evidence>
<dbReference type="EMBL" id="KM189913">
    <property type="protein sequence ID" value="AKG94077.1"/>
    <property type="molecule type" value="Genomic_DNA"/>
</dbReference>
<keyword evidence="2 11" id="KW-0597">Phosphoprotein</keyword>
<dbReference type="EMBL" id="KP098534">
    <property type="protein sequence ID" value="AJW72280.1"/>
    <property type="molecule type" value="Genomic_DNA"/>
</dbReference>
<dbReference type="GO" id="GO:0009653">
    <property type="term" value="P:anatomical structure morphogenesis"/>
    <property type="evidence" value="ECO:0007669"/>
    <property type="project" value="UniProtKB-UniRule"/>
</dbReference>
<reference evidence="20 25" key="12">
    <citation type="journal article" date="2016" name="Virology">
        <title>Genomic analyses reveal that partial sequence of an earlier pseudorabies virus in China is originated from a Bartha-vaccine-like strain.</title>
        <authorList>
            <person name="Ye C."/>
            <person name="Guo J.C."/>
            <person name="Gao J.C."/>
            <person name="Wang T.Y."/>
            <person name="Zhao K."/>
            <person name="Chang X.B."/>
            <person name="Wang Q."/>
            <person name="Peng J.M."/>
            <person name="Tian Z.J."/>
            <person name="Cai X.H."/>
            <person name="Tong G.Z."/>
            <person name="An T.Q."/>
        </authorList>
    </citation>
    <scope>NUCLEOTIDE SEQUENCE [LARGE SCALE GENOMIC DNA]</scope>
    <source>
        <strain evidence="20">HLJ8</strain>
    </source>
</reference>
<evidence type="ECO:0000256" key="4">
    <source>
        <dbReference type="ARBA" id="ARBA00022707"/>
    </source>
</evidence>
<reference evidence="15 30" key="5">
    <citation type="journal article" date="2015" name="ACS Appl. Mater. Interfaces">
        <title>Antiviral Activity of Graphene Oxide: How Sharp Edged Structure and Charge Matter.</title>
        <authorList>
            <person name="Ye S."/>
            <person name="Shao K."/>
            <person name="Li Z."/>
            <person name="Guo N."/>
            <person name="Zuo Y."/>
            <person name="Li Q."/>
            <person name="Lu Z."/>
            <person name="Chen L."/>
            <person name="He Q."/>
            <person name="Han H."/>
        </authorList>
    </citation>
    <scope>NUCLEOTIDE SEQUENCE [LARGE SCALE GENOMIC DNA]</scope>
    <source>
        <strain evidence="15">HNX</strain>
    </source>
</reference>
<evidence type="ECO:0000313" key="21">
    <source>
        <dbReference type="EMBL" id="AMO42765.1"/>
    </source>
</evidence>
<comment type="PTM">
    <text evidence="11">Phosphorylated. Phosphorylation does not seem to be required for recycling to the host Golgi apparatus. Packaging is selective for underphosphorylated forms.</text>
</comment>
<evidence type="ECO:0000313" key="29">
    <source>
        <dbReference type="Proteomes" id="UP000142350"/>
    </source>
</evidence>
<reference evidence="24 26" key="6">
    <citation type="journal article" date="2015" name="Virology">
        <title>Genomic characterization of emergent pseudorabies virus in China reveals marked sequence divergence: Evidence for the existence of two major genotypes.</title>
        <authorList>
            <person name="Ye C."/>
            <person name="Zhang Q.Z."/>
            <person name="Tian Z.J."/>
            <person name="Zheng H."/>
            <person name="Zhao K."/>
            <person name="Liu F."/>
            <person name="Guo J.C."/>
            <person name="Tong W."/>
            <person name="Jiang C.G."/>
            <person name="Wang S.J."/>
            <person name="Shi M."/>
            <person name="Chang X.B."/>
            <person name="Jiang Y.F."/>
            <person name="Peng J.M."/>
            <person name="Zhou Y.J."/>
            <person name="Tang Y.D."/>
            <person name="Sun M.X."/>
            <person name="Cai X.H."/>
            <person name="An T.Q."/>
            <person name="Tong G.Z."/>
        </authorList>
    </citation>
    <scope>NUCLEOTIDE SEQUENCE [LARGE SCALE GENOMIC DNA]</scope>
    <source>
        <strain evidence="14">HeN1</strain>
        <strain evidence="18">JS-2012</strain>
    </source>
</reference>
<keyword evidence="5 11" id="KW-1040">Host Golgi apparatus</keyword>
<comment type="function">
    <text evidence="11">Plays an important role in the cytoplasmic envelopment of tegument proteins and capsids during the assembly and egress processes. Participates also in viral entry at the fusion step probably by regulating the core fusion machinery.</text>
</comment>
<evidence type="ECO:0000256" key="6">
    <source>
        <dbReference type="ARBA" id="ARBA00022844"/>
    </source>
</evidence>
<evidence type="ECO:0000313" key="15">
    <source>
        <dbReference type="EMBL" id="AKG94010.1"/>
    </source>
</evidence>
<evidence type="ECO:0000256" key="1">
    <source>
        <dbReference type="ARBA" id="ARBA00022511"/>
    </source>
</evidence>
<protein>
    <recommendedName>
        <fullName evidence="11">Cytoplasmic envelopment protein 3</fullName>
    </recommendedName>
</protein>
<gene>
    <name evidence="12" type="primary">UL11</name>
</gene>